<protein>
    <submittedName>
        <fullName evidence="1">Uncharacterized protein</fullName>
    </submittedName>
</protein>
<evidence type="ECO:0000313" key="2">
    <source>
        <dbReference type="Proteomes" id="UP001150942"/>
    </source>
</evidence>
<keyword evidence="2" id="KW-1185">Reference proteome</keyword>
<gene>
    <name evidence="1" type="ORF">N7449_006260</name>
</gene>
<evidence type="ECO:0000313" key="1">
    <source>
        <dbReference type="EMBL" id="KAJ5195781.1"/>
    </source>
</evidence>
<proteinExistence type="predicted"/>
<organism evidence="1 2">
    <name type="scientific">Penicillium cf. viridicatum</name>
    <dbReference type="NCBI Taxonomy" id="2972119"/>
    <lineage>
        <taxon>Eukaryota</taxon>
        <taxon>Fungi</taxon>
        <taxon>Dikarya</taxon>
        <taxon>Ascomycota</taxon>
        <taxon>Pezizomycotina</taxon>
        <taxon>Eurotiomycetes</taxon>
        <taxon>Eurotiomycetidae</taxon>
        <taxon>Eurotiales</taxon>
        <taxon>Aspergillaceae</taxon>
        <taxon>Penicillium</taxon>
    </lineage>
</organism>
<dbReference type="Proteomes" id="UP001150942">
    <property type="component" value="Unassembled WGS sequence"/>
</dbReference>
<dbReference type="EMBL" id="JAPQKQ010000005">
    <property type="protein sequence ID" value="KAJ5195781.1"/>
    <property type="molecule type" value="Genomic_DNA"/>
</dbReference>
<name>A0A9W9JK48_9EURO</name>
<reference evidence="1" key="2">
    <citation type="journal article" date="2023" name="IMA Fungus">
        <title>Comparative genomic study of the Penicillium genus elucidates a diverse pangenome and 15 lateral gene transfer events.</title>
        <authorList>
            <person name="Petersen C."/>
            <person name="Sorensen T."/>
            <person name="Nielsen M.R."/>
            <person name="Sondergaard T.E."/>
            <person name="Sorensen J.L."/>
            <person name="Fitzpatrick D.A."/>
            <person name="Frisvad J.C."/>
            <person name="Nielsen K.L."/>
        </authorList>
    </citation>
    <scope>NUCLEOTIDE SEQUENCE</scope>
    <source>
        <strain evidence="1">IBT 20477</strain>
    </source>
</reference>
<dbReference type="AlphaFoldDB" id="A0A9W9JK48"/>
<comment type="caution">
    <text evidence="1">The sequence shown here is derived from an EMBL/GenBank/DDBJ whole genome shotgun (WGS) entry which is preliminary data.</text>
</comment>
<sequence length="98" mass="11299">MGAMMWMLLSSGSDQTSVRFCRFLDYLHEERPTQDELMASFGTTLIMVEADNQIRSLQLPARMLQTIFLNTASALSLSQFRGVAKRHRHWTDYVLNTL</sequence>
<dbReference type="OrthoDB" id="10569219at2759"/>
<accession>A0A9W9JK48</accession>
<reference evidence="1" key="1">
    <citation type="submission" date="2022-11" db="EMBL/GenBank/DDBJ databases">
        <authorList>
            <person name="Petersen C."/>
        </authorList>
    </citation>
    <scope>NUCLEOTIDE SEQUENCE</scope>
    <source>
        <strain evidence="1">IBT 20477</strain>
    </source>
</reference>